<evidence type="ECO:0000313" key="2">
    <source>
        <dbReference type="EMBL" id="SNS15195.1"/>
    </source>
</evidence>
<protein>
    <submittedName>
        <fullName evidence="2">Uncharacterized conserved protein YndB, AHSA1/START domain</fullName>
    </submittedName>
</protein>
<dbReference type="InterPro" id="IPR019587">
    <property type="entry name" value="Polyketide_cyclase/dehydratase"/>
</dbReference>
<keyword evidence="1" id="KW-0732">Signal</keyword>
<sequence>MSFPKILIAGVALAMAAPAAAEVVAATPAGFKLARSVTVKATPAEAYAALGRIGQWWNGEHSYSGNAANMRLDPRAGGCFCEALPGGGSIEHGRVIYAEPGKLLRFTGGLGPLQADAITGTLTWSIEAKSGATQITQSYVAGGYTPGGLESLAPIVDQVLGEQLDRLKAYLDK</sequence>
<dbReference type="RefSeq" id="WP_089218031.1">
    <property type="nucleotide sequence ID" value="NZ_FZOS01000002.1"/>
</dbReference>
<accession>A0A239C4K9</accession>
<dbReference type="Pfam" id="PF10604">
    <property type="entry name" value="Polyketide_cyc2"/>
    <property type="match status" value="1"/>
</dbReference>
<dbReference type="InterPro" id="IPR023393">
    <property type="entry name" value="START-like_dom_sf"/>
</dbReference>
<reference evidence="3" key="1">
    <citation type="submission" date="2017-06" db="EMBL/GenBank/DDBJ databases">
        <authorList>
            <person name="Varghese N."/>
            <person name="Submissions S."/>
        </authorList>
    </citation>
    <scope>NUCLEOTIDE SEQUENCE [LARGE SCALE GENOMIC DNA]</scope>
    <source>
        <strain evidence="3">LNB2</strain>
    </source>
</reference>
<evidence type="ECO:0000313" key="3">
    <source>
        <dbReference type="Proteomes" id="UP000198281"/>
    </source>
</evidence>
<keyword evidence="3" id="KW-1185">Reference proteome</keyword>
<evidence type="ECO:0000256" key="1">
    <source>
        <dbReference type="SAM" id="SignalP"/>
    </source>
</evidence>
<name>A0A239C4K9_9SPHN</name>
<dbReference type="Gene3D" id="3.30.530.20">
    <property type="match status" value="1"/>
</dbReference>
<dbReference type="OrthoDB" id="5735475at2"/>
<dbReference type="SUPFAM" id="SSF55961">
    <property type="entry name" value="Bet v1-like"/>
    <property type="match status" value="1"/>
</dbReference>
<organism evidence="2 3">
    <name type="scientific">Edaphosphingomonas laterariae</name>
    <dbReference type="NCBI Taxonomy" id="861865"/>
    <lineage>
        <taxon>Bacteria</taxon>
        <taxon>Pseudomonadati</taxon>
        <taxon>Pseudomonadota</taxon>
        <taxon>Alphaproteobacteria</taxon>
        <taxon>Sphingomonadales</taxon>
        <taxon>Rhizorhabdaceae</taxon>
        <taxon>Edaphosphingomonas</taxon>
    </lineage>
</organism>
<feature type="chain" id="PRO_5012195859" evidence="1">
    <location>
        <begin position="22"/>
        <end position="173"/>
    </location>
</feature>
<proteinExistence type="predicted"/>
<gene>
    <name evidence="2" type="ORF">SAMN06295912_1028</name>
</gene>
<dbReference type="EMBL" id="FZOS01000002">
    <property type="protein sequence ID" value="SNS15195.1"/>
    <property type="molecule type" value="Genomic_DNA"/>
</dbReference>
<feature type="signal peptide" evidence="1">
    <location>
        <begin position="1"/>
        <end position="21"/>
    </location>
</feature>
<dbReference type="AlphaFoldDB" id="A0A239C4K9"/>
<dbReference type="Proteomes" id="UP000198281">
    <property type="component" value="Unassembled WGS sequence"/>
</dbReference>